<name>A0ABU2Y2G3_9FLAO</name>
<dbReference type="Gene3D" id="3.90.930.1">
    <property type="match status" value="1"/>
</dbReference>
<feature type="signal peptide" evidence="1">
    <location>
        <begin position="1"/>
        <end position="24"/>
    </location>
</feature>
<keyword evidence="1" id="KW-0732">Signal</keyword>
<dbReference type="Proteomes" id="UP001252186">
    <property type="component" value="Unassembled WGS sequence"/>
</dbReference>
<dbReference type="EMBL" id="JAVRHV010000001">
    <property type="protein sequence ID" value="MDT0551882.1"/>
    <property type="molecule type" value="Genomic_DNA"/>
</dbReference>
<organism evidence="2 3">
    <name type="scientific">Urechidicola vernalis</name>
    <dbReference type="NCBI Taxonomy" id="3075600"/>
    <lineage>
        <taxon>Bacteria</taxon>
        <taxon>Pseudomonadati</taxon>
        <taxon>Bacteroidota</taxon>
        <taxon>Flavobacteriia</taxon>
        <taxon>Flavobacteriales</taxon>
        <taxon>Flavobacteriaceae</taxon>
        <taxon>Urechidicola</taxon>
    </lineage>
</organism>
<evidence type="ECO:0000256" key="1">
    <source>
        <dbReference type="SAM" id="SignalP"/>
    </source>
</evidence>
<feature type="chain" id="PRO_5046629061" description="Antitoxin component YwqK of the YwqJK toxin-antitoxin module" evidence="1">
    <location>
        <begin position="25"/>
        <end position="1084"/>
    </location>
</feature>
<evidence type="ECO:0000313" key="2">
    <source>
        <dbReference type="EMBL" id="MDT0551882.1"/>
    </source>
</evidence>
<dbReference type="Pfam" id="PF07661">
    <property type="entry name" value="MORN_2"/>
    <property type="match status" value="2"/>
</dbReference>
<proteinExistence type="predicted"/>
<dbReference type="InterPro" id="IPR011652">
    <property type="entry name" value="MORN_2"/>
</dbReference>
<protein>
    <recommendedName>
        <fullName evidence="4">Antitoxin component YwqK of the YwqJK toxin-antitoxin module</fullName>
    </recommendedName>
</protein>
<gene>
    <name evidence="2" type="ORF">RM519_01370</name>
</gene>
<keyword evidence="3" id="KW-1185">Reference proteome</keyword>
<dbReference type="Gene3D" id="2.20.110.10">
    <property type="entry name" value="Histone H3 K4-specific methyltransferase SET7/9 N-terminal domain"/>
    <property type="match status" value="1"/>
</dbReference>
<reference evidence="2 3" key="1">
    <citation type="submission" date="2023-09" db="EMBL/GenBank/DDBJ databases">
        <authorList>
            <person name="Rey-Velasco X."/>
        </authorList>
    </citation>
    <scope>NUCLEOTIDE SEQUENCE [LARGE SCALE GENOMIC DNA]</scope>
    <source>
        <strain evidence="2 3">P050</strain>
    </source>
</reference>
<evidence type="ECO:0000313" key="3">
    <source>
        <dbReference type="Proteomes" id="UP001252186"/>
    </source>
</evidence>
<comment type="caution">
    <text evidence="2">The sequence shown here is derived from an EMBL/GenBank/DDBJ whole genome shotgun (WGS) entry which is preliminary data.</text>
</comment>
<accession>A0ABU2Y2G3</accession>
<dbReference type="RefSeq" id="WP_311591694.1">
    <property type="nucleotide sequence ID" value="NZ_JAVRHV010000001.1"/>
</dbReference>
<evidence type="ECO:0008006" key="4">
    <source>
        <dbReference type="Google" id="ProtNLM"/>
    </source>
</evidence>
<sequence length="1084" mass="126364">MHLKFFRQFLYCSFLFLLPIQLIAQQDYITSTSEIEGKGEANGGVYWYKATVKCRADAPGLGDVRVQCSITSYEITMFEINGETYSRSEEGFPIVIDKVSSDLKATFIFTYDIHFSEYFNKTIRGVGQGSLDIVYLDDDEVKSMVNRFDLKTSSDFYKLNFRFEIDELKNTYFERLAEFKSSINKKINSSSSNSKYNSEFEKWEAEQKRKAADTKRRLEIEDEKAREESEKLVLTDIEYQMAVGEALKNSDFYSYRTGGFSDQQAFQMVQNDWQWEAFGQQMEKSMTDLGMLIVSGFENRSLRKQAEETERRRELKAYKIAFSESIKQINSANSKFSIDLRKKIDAVYPSDSNPDKLKKRVLASISGYQDFIYSRKFKGELNNRLNATSVAAGLTNSSPNYRVSYSGYTHLKINDVYFKNNILYMDITESLKETSADQNTVSRYSKTGPFLPYKYTTRTFLRVDVLKKEAIIERKSSWNNNTALPVSGFMDNASFNKQLDYINDIRLIQPTKITYKNGKFSGLQPNLNQLLNINLEELRIGLIKEKNKNLASNHVFLKKLLEETKSQYEYNRSFFNKAKVYVLNDKSFKSSNPNEVNLLFLLRQKKYMIYSFPKRELFNMMLNEEGRTISNRIKSEPEVILNYDDGSHLFRRNLEGDLDFIGGENNEDLLLARMNEPTISNKVYSLLLGEQLIKDSGRISGNENYFWNPRIEIGTYDYTYDIDFVENKELKEYYDKLKAIPSEEISDIGLKVKLKVLKRTMGVAASMNEYKYVNSININFKEGGDEYDFEAGFYKKTHGDEVLMLSSIPYDSYSKEFLVAEMTEFKMLENLDRNFDFREEMLAHSYNKILKLKPTEQYFDSKGKEGFAQRLMSNLMLLTEIDYATVKNDGRMKHYNKDGILTGIGFRFSGRDYGYWEYFHPNGKLRLKATYKHGIKESPDSLYEEFDKEGRIIKKANFEYGTSGDTMKSYEYKKNMTFEYSHNNDGIRHGLTKCYKNGVLFTEVNYNEGIRENMISMYHSNGVLKAKYEDINGSMHGYVREFYENGKIRLEGTYEYGEKNGVFKVYDSKGNFLREENYVYGSKE</sequence>
<dbReference type="SUPFAM" id="SSF82185">
    <property type="entry name" value="Histone H3 K4-specific methyltransferase SET7/9 N-terminal domain"/>
    <property type="match status" value="2"/>
</dbReference>